<protein>
    <recommendedName>
        <fullName evidence="3">Small CPxCG-related zinc finger protein</fullName>
    </recommendedName>
</protein>
<sequence length="129" mass="13468">MPCPHCDADVVAFAVPPTLREHAPADAAAICTRCLRVVAADEAGVVGGVSDDPDFSEVDPAFPSGEAGVALALCCGKLDSFALNRASIEALIDHAERAGADAFAFFDRLDAPEAAFDLERRRAALRDAI</sequence>
<dbReference type="Proteomes" id="UP000460194">
    <property type="component" value="Unassembled WGS sequence"/>
</dbReference>
<evidence type="ECO:0000313" key="2">
    <source>
        <dbReference type="Proteomes" id="UP000460194"/>
    </source>
</evidence>
<dbReference type="RefSeq" id="WP_321169750.1">
    <property type="nucleotide sequence ID" value="NZ_WMEO01000034.1"/>
</dbReference>
<comment type="caution">
    <text evidence="1">The sequence shown here is derived from an EMBL/GenBank/DDBJ whole genome shotgun (WGS) entry which is preliminary data.</text>
</comment>
<accession>A0A6B1IF84</accession>
<organism evidence="1 2">
    <name type="scientific">Halorubrum distributum</name>
    <dbReference type="NCBI Taxonomy" id="29283"/>
    <lineage>
        <taxon>Archaea</taxon>
        <taxon>Methanobacteriati</taxon>
        <taxon>Methanobacteriota</taxon>
        <taxon>Stenosarchaea group</taxon>
        <taxon>Halobacteria</taxon>
        <taxon>Halobacteriales</taxon>
        <taxon>Haloferacaceae</taxon>
        <taxon>Halorubrum</taxon>
        <taxon>Halorubrum distributum group</taxon>
    </lineage>
</organism>
<reference evidence="1 2" key="1">
    <citation type="submission" date="2019-11" db="EMBL/GenBank/DDBJ databases">
        <title>Genome sequences of 17 halophilic strains isolated from different environments.</title>
        <authorList>
            <person name="Furrow R.E."/>
        </authorList>
    </citation>
    <scope>NUCLEOTIDE SEQUENCE [LARGE SCALE GENOMIC DNA]</scope>
    <source>
        <strain evidence="1 2">22517_05_Cabo</strain>
    </source>
</reference>
<gene>
    <name evidence="1" type="ORF">GLW36_14690</name>
</gene>
<dbReference type="EMBL" id="WMEO01000034">
    <property type="protein sequence ID" value="MYL17887.1"/>
    <property type="molecule type" value="Genomic_DNA"/>
</dbReference>
<evidence type="ECO:0008006" key="3">
    <source>
        <dbReference type="Google" id="ProtNLM"/>
    </source>
</evidence>
<dbReference type="AlphaFoldDB" id="A0A6B1IF84"/>
<dbReference type="Pfam" id="PF19792">
    <property type="entry name" value="DUF6276"/>
    <property type="match status" value="1"/>
</dbReference>
<dbReference type="InterPro" id="IPR046243">
    <property type="entry name" value="DUF6276"/>
</dbReference>
<name>A0A6B1IF84_9EURY</name>
<proteinExistence type="predicted"/>
<evidence type="ECO:0000313" key="1">
    <source>
        <dbReference type="EMBL" id="MYL17887.1"/>
    </source>
</evidence>